<keyword evidence="1" id="KW-0285">Flavoprotein</keyword>
<evidence type="ECO:0000256" key="3">
    <source>
        <dbReference type="ARBA" id="ARBA00023002"/>
    </source>
</evidence>
<name>A0A1Q5UJU9_9EURO</name>
<dbReference type="InterPro" id="IPR004136">
    <property type="entry name" value="NMO"/>
</dbReference>
<sequence>MHGTSKERLRNYKLGAVLHRCSLPSRNPTLEDLRTETRRCRTMTKFPFGVNLTLLPAMVPPDYGAYAQVIVDSGVRIVETAGNNPGPIIAQLKNAGIIVIHKCTTIRHAKSAVKLGVNFLSIDGFGCGGYVGEHDITNFILLSRARQELGVPFITSG</sequence>
<keyword evidence="4" id="KW-0503">Monooxygenase</keyword>
<dbReference type="GO" id="GO:0018580">
    <property type="term" value="F:nitronate monooxygenase activity"/>
    <property type="evidence" value="ECO:0007669"/>
    <property type="project" value="InterPro"/>
</dbReference>
<dbReference type="InterPro" id="IPR013785">
    <property type="entry name" value="Aldolase_TIM"/>
</dbReference>
<dbReference type="EMBL" id="MNBE01000177">
    <property type="protein sequence ID" value="OKP12765.1"/>
    <property type="molecule type" value="Genomic_DNA"/>
</dbReference>
<gene>
    <name evidence="4" type="ORF">PENSUB_1497</name>
</gene>
<dbReference type="STRING" id="1316194.A0A1Q5UJU9"/>
<evidence type="ECO:0000256" key="2">
    <source>
        <dbReference type="ARBA" id="ARBA00022643"/>
    </source>
</evidence>
<evidence type="ECO:0000256" key="1">
    <source>
        <dbReference type="ARBA" id="ARBA00022630"/>
    </source>
</evidence>
<dbReference type="CDD" id="cd04730">
    <property type="entry name" value="NPD_like"/>
    <property type="match status" value="1"/>
</dbReference>
<evidence type="ECO:0000313" key="5">
    <source>
        <dbReference type="Proteomes" id="UP000186955"/>
    </source>
</evidence>
<dbReference type="PANTHER" id="PTHR32332:SF28">
    <property type="entry name" value="DIOXYGENASE FAMILY OXIDOREDUCTASE, PUTATIVE (AFU_ORTHOLOGUE AFUA_5G09600)-RELATED"/>
    <property type="match status" value="1"/>
</dbReference>
<dbReference type="Proteomes" id="UP000186955">
    <property type="component" value="Unassembled WGS sequence"/>
</dbReference>
<accession>A0A1Q5UJU9</accession>
<keyword evidence="2" id="KW-0288">FMN</keyword>
<reference evidence="4 5" key="1">
    <citation type="submission" date="2016-10" db="EMBL/GenBank/DDBJ databases">
        <title>Genome sequence of the ascomycete fungus Penicillium subrubescens.</title>
        <authorList>
            <person name="De Vries R.P."/>
            <person name="Peng M."/>
            <person name="Dilokpimol A."/>
            <person name="Hilden K."/>
            <person name="Makela M.R."/>
            <person name="Grigoriev I."/>
            <person name="Riley R."/>
            <person name="Granchi Z."/>
        </authorList>
    </citation>
    <scope>NUCLEOTIDE SEQUENCE [LARGE SCALE GENOMIC DNA]</scope>
    <source>
        <strain evidence="4 5">CBS 132785</strain>
    </source>
</reference>
<evidence type="ECO:0000313" key="4">
    <source>
        <dbReference type="EMBL" id="OKP12765.1"/>
    </source>
</evidence>
<organism evidence="4 5">
    <name type="scientific">Penicillium subrubescens</name>
    <dbReference type="NCBI Taxonomy" id="1316194"/>
    <lineage>
        <taxon>Eukaryota</taxon>
        <taxon>Fungi</taxon>
        <taxon>Dikarya</taxon>
        <taxon>Ascomycota</taxon>
        <taxon>Pezizomycotina</taxon>
        <taxon>Eurotiomycetes</taxon>
        <taxon>Eurotiomycetidae</taxon>
        <taxon>Eurotiales</taxon>
        <taxon>Aspergillaceae</taxon>
        <taxon>Penicillium</taxon>
    </lineage>
</organism>
<keyword evidence="3" id="KW-0560">Oxidoreductase</keyword>
<dbReference type="Pfam" id="PF03060">
    <property type="entry name" value="NMO"/>
    <property type="match status" value="1"/>
</dbReference>
<dbReference type="Gene3D" id="3.20.20.70">
    <property type="entry name" value="Aldolase class I"/>
    <property type="match status" value="1"/>
</dbReference>
<keyword evidence="5" id="KW-1185">Reference proteome</keyword>
<dbReference type="AlphaFoldDB" id="A0A1Q5UJU9"/>
<dbReference type="SUPFAM" id="SSF51412">
    <property type="entry name" value="Inosine monophosphate dehydrogenase (IMPDH)"/>
    <property type="match status" value="1"/>
</dbReference>
<protein>
    <submittedName>
        <fullName evidence="4">Nitronate monooxygenase</fullName>
    </submittedName>
</protein>
<proteinExistence type="predicted"/>
<dbReference type="PANTHER" id="PTHR32332">
    <property type="entry name" value="2-NITROPROPANE DIOXYGENASE"/>
    <property type="match status" value="1"/>
</dbReference>
<comment type="caution">
    <text evidence="4">The sequence shown here is derived from an EMBL/GenBank/DDBJ whole genome shotgun (WGS) entry which is preliminary data.</text>
</comment>